<dbReference type="SUPFAM" id="SSF52172">
    <property type="entry name" value="CheY-like"/>
    <property type="match status" value="1"/>
</dbReference>
<name>A0AAU8HVR3_9FIRM</name>
<dbReference type="SMART" id="SM00421">
    <property type="entry name" value="HTH_LUXR"/>
    <property type="match status" value="1"/>
</dbReference>
<dbReference type="PRINTS" id="PR00038">
    <property type="entry name" value="HTHLUXR"/>
</dbReference>
<evidence type="ECO:0000256" key="4">
    <source>
        <dbReference type="ARBA" id="ARBA00023125"/>
    </source>
</evidence>
<dbReference type="PROSITE" id="PS50110">
    <property type="entry name" value="RESPONSE_REGULATORY"/>
    <property type="match status" value="1"/>
</dbReference>
<dbReference type="CDD" id="cd06170">
    <property type="entry name" value="LuxR_C_like"/>
    <property type="match status" value="1"/>
</dbReference>
<evidence type="ECO:0000256" key="3">
    <source>
        <dbReference type="ARBA" id="ARBA00023015"/>
    </source>
</evidence>
<dbReference type="Pfam" id="PF00072">
    <property type="entry name" value="Response_reg"/>
    <property type="match status" value="1"/>
</dbReference>
<feature type="modified residue" description="4-aspartylphosphate" evidence="7">
    <location>
        <position position="56"/>
    </location>
</feature>
<reference evidence="10" key="2">
    <citation type="submission" date="2024-06" db="EMBL/GenBank/DDBJ databases">
        <authorList>
            <person name="Petrova K.O."/>
            <person name="Toshchakov S.V."/>
            <person name="Boltjanskaja Y.V."/>
            <person name="Kevbrin V.V."/>
        </authorList>
    </citation>
    <scope>NUCLEOTIDE SEQUENCE</scope>
    <source>
        <strain evidence="10">Z-710</strain>
    </source>
</reference>
<dbReference type="InterPro" id="IPR039420">
    <property type="entry name" value="WalR-like"/>
</dbReference>
<keyword evidence="4" id="KW-0238">DNA-binding</keyword>
<dbReference type="InterPro" id="IPR001789">
    <property type="entry name" value="Sig_transdc_resp-reg_receiver"/>
</dbReference>
<evidence type="ECO:0000256" key="1">
    <source>
        <dbReference type="ARBA" id="ARBA00018672"/>
    </source>
</evidence>
<evidence type="ECO:0000256" key="6">
    <source>
        <dbReference type="ARBA" id="ARBA00024867"/>
    </source>
</evidence>
<dbReference type="Pfam" id="PF00196">
    <property type="entry name" value="GerE"/>
    <property type="match status" value="1"/>
</dbReference>
<dbReference type="RefSeq" id="WP_353894026.1">
    <property type="nucleotide sequence ID" value="NZ_CP159485.1"/>
</dbReference>
<dbReference type="GO" id="GO:0003677">
    <property type="term" value="F:DNA binding"/>
    <property type="evidence" value="ECO:0007669"/>
    <property type="project" value="UniProtKB-KW"/>
</dbReference>
<dbReference type="Gene3D" id="3.40.50.2300">
    <property type="match status" value="1"/>
</dbReference>
<dbReference type="GO" id="GO:0000160">
    <property type="term" value="P:phosphorelay signal transduction system"/>
    <property type="evidence" value="ECO:0007669"/>
    <property type="project" value="InterPro"/>
</dbReference>
<dbReference type="SMART" id="SM00448">
    <property type="entry name" value="REC"/>
    <property type="match status" value="1"/>
</dbReference>
<dbReference type="EMBL" id="CP159485">
    <property type="protein sequence ID" value="XCI29478.1"/>
    <property type="molecule type" value="Genomic_DNA"/>
</dbReference>
<dbReference type="SUPFAM" id="SSF46894">
    <property type="entry name" value="C-terminal effector domain of the bipartite response regulators"/>
    <property type="match status" value="1"/>
</dbReference>
<evidence type="ECO:0000313" key="10">
    <source>
        <dbReference type="EMBL" id="XCI29478.1"/>
    </source>
</evidence>
<organism evidence="10">
    <name type="scientific">Proteinivorax hydrogeniformans</name>
    <dbReference type="NCBI Taxonomy" id="1826727"/>
    <lineage>
        <taxon>Bacteria</taxon>
        <taxon>Bacillati</taxon>
        <taxon>Bacillota</taxon>
        <taxon>Clostridia</taxon>
        <taxon>Eubacteriales</taxon>
        <taxon>Proteinivoracaceae</taxon>
        <taxon>Proteinivorax</taxon>
    </lineage>
</organism>
<evidence type="ECO:0000259" key="8">
    <source>
        <dbReference type="PROSITE" id="PS50043"/>
    </source>
</evidence>
<protein>
    <recommendedName>
        <fullName evidence="1">Stage 0 sporulation protein A homolog</fullName>
    </recommendedName>
</protein>
<dbReference type="InterPro" id="IPR000792">
    <property type="entry name" value="Tscrpt_reg_LuxR_C"/>
</dbReference>
<evidence type="ECO:0000256" key="5">
    <source>
        <dbReference type="ARBA" id="ARBA00023163"/>
    </source>
</evidence>
<keyword evidence="2 7" id="KW-0597">Phosphoprotein</keyword>
<sequence>MNKIKLFLVEDHSIVRKGLKLILDYHEDFEICGEAECISEALENISKAKPDIVLLDIKLPDGDGVTACQEIKKRCSQCRVLILTAFTEKHMVLEAVKAGADGYLLKSAESDILFDSIIKVYQGLSVLDPKITKDVLKEVKSIGENGDDNLTSKEQLILELISSGKTNKEIGHHLNLTEKTVRNYISKIFKRINVANRTEAARYWMRKSVFK</sequence>
<dbReference type="AlphaFoldDB" id="A0AAU8HVR3"/>
<dbReference type="CDD" id="cd17535">
    <property type="entry name" value="REC_NarL-like"/>
    <property type="match status" value="1"/>
</dbReference>
<evidence type="ECO:0000256" key="2">
    <source>
        <dbReference type="ARBA" id="ARBA00022553"/>
    </source>
</evidence>
<dbReference type="InterPro" id="IPR011006">
    <property type="entry name" value="CheY-like_superfamily"/>
</dbReference>
<dbReference type="PROSITE" id="PS50043">
    <property type="entry name" value="HTH_LUXR_2"/>
    <property type="match status" value="1"/>
</dbReference>
<keyword evidence="3" id="KW-0805">Transcription regulation</keyword>
<dbReference type="InterPro" id="IPR058245">
    <property type="entry name" value="NreC/VraR/RcsB-like_REC"/>
</dbReference>
<keyword evidence="5" id="KW-0804">Transcription</keyword>
<reference evidence="10" key="1">
    <citation type="journal article" date="2018" name="Antonie Van Leeuwenhoek">
        <title>Proteinivorax hydrogeniformans sp. nov., an anaerobic, haloalkaliphilic bacterium fermenting proteinaceous compounds with high hydrogen production.</title>
        <authorList>
            <person name="Boltyanskaya Y."/>
            <person name="Detkova E."/>
            <person name="Pimenov N."/>
            <person name="Kevbrin V."/>
        </authorList>
    </citation>
    <scope>NUCLEOTIDE SEQUENCE</scope>
    <source>
        <strain evidence="10">Z-710</strain>
    </source>
</reference>
<feature type="domain" description="HTH luxR-type" evidence="8">
    <location>
        <begin position="143"/>
        <end position="208"/>
    </location>
</feature>
<gene>
    <name evidence="10" type="ORF">PRVXH_000800</name>
</gene>
<dbReference type="PANTHER" id="PTHR43214">
    <property type="entry name" value="TWO-COMPONENT RESPONSE REGULATOR"/>
    <property type="match status" value="1"/>
</dbReference>
<dbReference type="GO" id="GO:0006355">
    <property type="term" value="P:regulation of DNA-templated transcription"/>
    <property type="evidence" value="ECO:0007669"/>
    <property type="project" value="InterPro"/>
</dbReference>
<accession>A0AAU8HVR3</accession>
<comment type="function">
    <text evidence="6">May play the central regulatory role in sporulation. It may be an element of the effector pathway responsible for the activation of sporulation genes in response to nutritional stress. Spo0A may act in concert with spo0H (a sigma factor) to control the expression of some genes that are critical to the sporulation process.</text>
</comment>
<proteinExistence type="predicted"/>
<evidence type="ECO:0000259" key="9">
    <source>
        <dbReference type="PROSITE" id="PS50110"/>
    </source>
</evidence>
<feature type="domain" description="Response regulatory" evidence="9">
    <location>
        <begin position="5"/>
        <end position="121"/>
    </location>
</feature>
<evidence type="ECO:0000256" key="7">
    <source>
        <dbReference type="PROSITE-ProRule" id="PRU00169"/>
    </source>
</evidence>
<dbReference type="InterPro" id="IPR016032">
    <property type="entry name" value="Sig_transdc_resp-reg_C-effctor"/>
</dbReference>